<geneLocation type="mitochondrion" evidence="2"/>
<dbReference type="EMBL" id="MK697699">
    <property type="protein sequence ID" value="QHR90169.1"/>
    <property type="molecule type" value="Genomic_DNA"/>
</dbReference>
<feature type="region of interest" description="Disordered" evidence="1">
    <location>
        <begin position="44"/>
        <end position="80"/>
    </location>
</feature>
<sequence length="80" mass="8774">MVCPPRTSMDEKPTARLGNVALLSSPPLHKYGEMFSGQCKPPCRNVNPRPANRASMPPFNTVDREANSSRPTSPCDFVNT</sequence>
<protein>
    <submittedName>
        <fullName evidence="2">Uncharacterized protein</fullName>
    </submittedName>
</protein>
<organism evidence="2">
    <name type="scientific">Picea sitchensis</name>
    <name type="common">Sitka spruce</name>
    <name type="synonym">Pinus sitchensis</name>
    <dbReference type="NCBI Taxonomy" id="3332"/>
    <lineage>
        <taxon>Eukaryota</taxon>
        <taxon>Viridiplantae</taxon>
        <taxon>Streptophyta</taxon>
        <taxon>Embryophyta</taxon>
        <taxon>Tracheophyta</taxon>
        <taxon>Spermatophyta</taxon>
        <taxon>Pinopsida</taxon>
        <taxon>Pinidae</taxon>
        <taxon>Conifers I</taxon>
        <taxon>Pinales</taxon>
        <taxon>Pinaceae</taxon>
        <taxon>Picea</taxon>
    </lineage>
</organism>
<gene>
    <name evidence="2" type="primary">orf04215</name>
    <name evidence="2" type="ORF">Q903MT_gene4192</name>
</gene>
<dbReference type="AlphaFoldDB" id="A0A6B9XRC4"/>
<feature type="compositionally biased region" description="Polar residues" evidence="1">
    <location>
        <begin position="68"/>
        <end position="80"/>
    </location>
</feature>
<proteinExistence type="predicted"/>
<reference evidence="2" key="1">
    <citation type="submission" date="2019-03" db="EMBL/GenBank/DDBJ databases">
        <title>Largest Complete Mitochondrial Genome of a Gymnosperm, Sitka Spruce (Picea sitchensis), Indicates Complex Physical Structure.</title>
        <authorList>
            <person name="Jackman S.D."/>
            <person name="Coombe L."/>
            <person name="Warren R."/>
            <person name="Kirk H."/>
            <person name="Trinh E."/>
            <person name="McLeod T."/>
            <person name="Pleasance S."/>
            <person name="Pandoh P."/>
            <person name="Zhao Y."/>
            <person name="Coope R."/>
            <person name="Bousquet J."/>
            <person name="Bohlmann J.C."/>
            <person name="Jones S.J.M."/>
            <person name="Birol I."/>
        </authorList>
    </citation>
    <scope>NUCLEOTIDE SEQUENCE</scope>
    <source>
        <strain evidence="2">Q903</strain>
    </source>
</reference>
<name>A0A6B9XRC4_PICSI</name>
<evidence type="ECO:0000313" key="2">
    <source>
        <dbReference type="EMBL" id="QHR90169.1"/>
    </source>
</evidence>
<evidence type="ECO:0000256" key="1">
    <source>
        <dbReference type="SAM" id="MobiDB-lite"/>
    </source>
</evidence>
<keyword evidence="2" id="KW-0496">Mitochondrion</keyword>
<accession>A0A6B9XRC4</accession>